<organism evidence="1 2">
    <name type="scientific">Panicum virgatum</name>
    <name type="common">Blackwell switchgrass</name>
    <dbReference type="NCBI Taxonomy" id="38727"/>
    <lineage>
        <taxon>Eukaryota</taxon>
        <taxon>Viridiplantae</taxon>
        <taxon>Streptophyta</taxon>
        <taxon>Embryophyta</taxon>
        <taxon>Tracheophyta</taxon>
        <taxon>Spermatophyta</taxon>
        <taxon>Magnoliopsida</taxon>
        <taxon>Liliopsida</taxon>
        <taxon>Poales</taxon>
        <taxon>Poaceae</taxon>
        <taxon>PACMAD clade</taxon>
        <taxon>Panicoideae</taxon>
        <taxon>Panicodae</taxon>
        <taxon>Paniceae</taxon>
        <taxon>Panicinae</taxon>
        <taxon>Panicum</taxon>
        <taxon>Panicum sect. Hiantes</taxon>
    </lineage>
</organism>
<keyword evidence="2" id="KW-1185">Reference proteome</keyword>
<sequence length="126" mass="13812">MSMETIRAEAVADGQAPLSSAEVVSKVILPDSSNSTFFKNAGLSTRSLKPPSTAEQALLEELAAQKQKEAAITEEFAEVRKRSEAAEEALLKTQQLYDEMKKQQEEDNLVLQRILQASIAGISFQL</sequence>
<protein>
    <submittedName>
        <fullName evidence="1">Uncharacterized protein</fullName>
    </submittedName>
</protein>
<gene>
    <name evidence="1" type="ORF">PVAP13_6KG093700</name>
</gene>
<accession>A0A8T0RBC6</accession>
<dbReference type="EMBL" id="CM029047">
    <property type="protein sequence ID" value="KAG2582794.1"/>
    <property type="molecule type" value="Genomic_DNA"/>
</dbReference>
<proteinExistence type="predicted"/>
<evidence type="ECO:0000313" key="1">
    <source>
        <dbReference type="EMBL" id="KAG2582794.1"/>
    </source>
</evidence>
<name>A0A8T0RBC6_PANVG</name>
<dbReference type="Proteomes" id="UP000823388">
    <property type="component" value="Chromosome 6K"/>
</dbReference>
<dbReference type="AlphaFoldDB" id="A0A8T0RBC6"/>
<comment type="caution">
    <text evidence="1">The sequence shown here is derived from an EMBL/GenBank/DDBJ whole genome shotgun (WGS) entry which is preliminary data.</text>
</comment>
<reference evidence="1" key="1">
    <citation type="submission" date="2020-05" db="EMBL/GenBank/DDBJ databases">
        <title>WGS assembly of Panicum virgatum.</title>
        <authorList>
            <person name="Lovell J.T."/>
            <person name="Jenkins J."/>
            <person name="Shu S."/>
            <person name="Juenger T.E."/>
            <person name="Schmutz J."/>
        </authorList>
    </citation>
    <scope>NUCLEOTIDE SEQUENCE</scope>
    <source>
        <strain evidence="1">AP13</strain>
    </source>
</reference>
<evidence type="ECO:0000313" key="2">
    <source>
        <dbReference type="Proteomes" id="UP000823388"/>
    </source>
</evidence>